<evidence type="ECO:0008006" key="5">
    <source>
        <dbReference type="Google" id="ProtNLM"/>
    </source>
</evidence>
<protein>
    <recommendedName>
        <fullName evidence="5">HmuY protein</fullName>
    </recommendedName>
</protein>
<proteinExistence type="predicted"/>
<evidence type="ECO:0000313" key="4">
    <source>
        <dbReference type="Proteomes" id="UP000533639"/>
    </source>
</evidence>
<dbReference type="InterPro" id="IPR025921">
    <property type="entry name" value="HmuY"/>
</dbReference>
<feature type="region of interest" description="Disordered" evidence="1">
    <location>
        <begin position="264"/>
        <end position="284"/>
    </location>
</feature>
<keyword evidence="4" id="KW-1185">Reference proteome</keyword>
<reference evidence="3 4" key="1">
    <citation type="submission" date="2020-06" db="EMBL/GenBank/DDBJ databases">
        <authorList>
            <person name="Criscuolo A."/>
        </authorList>
    </citation>
    <scope>NUCLEOTIDE SEQUENCE [LARGE SCALE GENOMIC DNA]</scope>
    <source>
        <strain evidence="3">PXU-55</strain>
    </source>
</reference>
<dbReference type="Pfam" id="PF14064">
    <property type="entry name" value="HmuY"/>
    <property type="match status" value="2"/>
</dbReference>
<feature type="signal peptide" evidence="2">
    <location>
        <begin position="1"/>
        <end position="21"/>
    </location>
</feature>
<evidence type="ECO:0000256" key="1">
    <source>
        <dbReference type="SAM" id="MobiDB-lite"/>
    </source>
</evidence>
<keyword evidence="2" id="KW-0732">Signal</keyword>
<dbReference type="CDD" id="cd12105">
    <property type="entry name" value="HmuY"/>
    <property type="match status" value="1"/>
</dbReference>
<dbReference type="Proteomes" id="UP000533639">
    <property type="component" value="Unassembled WGS sequence"/>
</dbReference>
<dbReference type="RefSeq" id="WP_180860770.1">
    <property type="nucleotide sequence ID" value="NZ_CAIJDE010000062.1"/>
</dbReference>
<name>A0A9N8J542_9FLAO</name>
<evidence type="ECO:0000313" key="3">
    <source>
        <dbReference type="EMBL" id="CAC9976328.1"/>
    </source>
</evidence>
<sequence>MKKNFILILSFVLLAFTACNSDDDAPVVNSIAFAATSVNLTAAATPIEIKFATPTAAAGTVTLSFVETDVVSGTDFTTLPAAAAKTVIVPFGQNVSSVSFTFNKLIDAVEGENKTKKVVFTIVSATINITIAENKSIQVNFTETASLGSALSPEVGGSLEPNQVYVDLSSGTMTKVVRTSWDLGFYSGDKFRVVLNSSLKMAAKLLPTSNIDEVQVADESMIISQGQGNATQIDDPTGDFTKTTAIAEVSATDSENKVYLINMGSNPSTTTPASGSEGSAGGTSRGWKKIRVLKSGNDYKVQYADIAATTHSEVIVSKNAAFNFTFFSLLDKKTVDVEPQKAQWDLNFTTFTNIIPGATPTPYYYPDFVLSNLKGGAKAYQVLTTAFTYDAFTLANVDNAKFTEDQRNIGSNWRSTSAVGADGIPVSQFVLKTDRFFVVKDPAGNIYKLKFTGGASATGERGFPKFQYAILK</sequence>
<organism evidence="3 4">
    <name type="scientific">Flavobacterium panici</name>
    <dbReference type="NCBI Taxonomy" id="2654843"/>
    <lineage>
        <taxon>Bacteria</taxon>
        <taxon>Pseudomonadati</taxon>
        <taxon>Bacteroidota</taxon>
        <taxon>Flavobacteriia</taxon>
        <taxon>Flavobacteriales</taxon>
        <taxon>Flavobacteriaceae</taxon>
        <taxon>Flavobacterium</taxon>
    </lineage>
</organism>
<feature type="compositionally biased region" description="Low complexity" evidence="1">
    <location>
        <begin position="267"/>
        <end position="277"/>
    </location>
</feature>
<dbReference type="AlphaFoldDB" id="A0A9N8J542"/>
<feature type="chain" id="PRO_5040390920" description="HmuY protein" evidence="2">
    <location>
        <begin position="22"/>
        <end position="472"/>
    </location>
</feature>
<comment type="caution">
    <text evidence="3">The sequence shown here is derived from an EMBL/GenBank/DDBJ whole genome shotgun (WGS) entry which is preliminary data.</text>
</comment>
<evidence type="ECO:0000256" key="2">
    <source>
        <dbReference type="SAM" id="SignalP"/>
    </source>
</evidence>
<dbReference type="PROSITE" id="PS51257">
    <property type="entry name" value="PROKAR_LIPOPROTEIN"/>
    <property type="match status" value="1"/>
</dbReference>
<dbReference type="EMBL" id="CAIJDE010000062">
    <property type="protein sequence ID" value="CAC9976328.1"/>
    <property type="molecule type" value="Genomic_DNA"/>
</dbReference>
<gene>
    <name evidence="3" type="ORF">FLAPXU55_04052</name>
</gene>
<accession>A0A9N8J542</accession>